<organism evidence="3 4">
    <name type="scientific">Mariniradius sediminis</name>
    <dbReference type="NCBI Taxonomy" id="2909237"/>
    <lineage>
        <taxon>Bacteria</taxon>
        <taxon>Pseudomonadati</taxon>
        <taxon>Bacteroidota</taxon>
        <taxon>Cytophagia</taxon>
        <taxon>Cytophagales</taxon>
        <taxon>Cyclobacteriaceae</taxon>
        <taxon>Mariniradius</taxon>
    </lineage>
</organism>
<evidence type="ECO:0000259" key="2">
    <source>
        <dbReference type="SMART" id="SM00899"/>
    </source>
</evidence>
<feature type="domain" description="Ferrous iron transporter FeoA-like" evidence="2">
    <location>
        <begin position="1"/>
        <end position="71"/>
    </location>
</feature>
<dbReference type="Pfam" id="PF04023">
    <property type="entry name" value="FeoA"/>
    <property type="match status" value="1"/>
</dbReference>
<dbReference type="RefSeq" id="WP_040478376.1">
    <property type="nucleotide sequence ID" value="NZ_JAKEVZ010000002.1"/>
</dbReference>
<name>A0ABS9BSB4_9BACT</name>
<evidence type="ECO:0000313" key="4">
    <source>
        <dbReference type="Proteomes" id="UP001201449"/>
    </source>
</evidence>
<dbReference type="InterPro" id="IPR038157">
    <property type="entry name" value="FeoA_core_dom"/>
</dbReference>
<dbReference type="Proteomes" id="UP001201449">
    <property type="component" value="Unassembled WGS sequence"/>
</dbReference>
<dbReference type="InterPro" id="IPR007167">
    <property type="entry name" value="Fe-transptr_FeoA-like"/>
</dbReference>
<accession>A0ABS9BSB4</accession>
<keyword evidence="4" id="KW-1185">Reference proteome</keyword>
<evidence type="ECO:0000256" key="1">
    <source>
        <dbReference type="ARBA" id="ARBA00023004"/>
    </source>
</evidence>
<evidence type="ECO:0000313" key="3">
    <source>
        <dbReference type="EMBL" id="MCF1750021.1"/>
    </source>
</evidence>
<dbReference type="InterPro" id="IPR008988">
    <property type="entry name" value="Transcriptional_repressor_C"/>
</dbReference>
<protein>
    <submittedName>
        <fullName evidence="3">Ferrous iron transport protein A</fullName>
    </submittedName>
</protein>
<dbReference type="Gene3D" id="2.30.30.90">
    <property type="match status" value="1"/>
</dbReference>
<reference evidence="3 4" key="1">
    <citation type="submission" date="2022-01" db="EMBL/GenBank/DDBJ databases">
        <title>Mariniradius saccharolyticus sp. nov., isolated from sediment of a river.</title>
        <authorList>
            <person name="Liu H."/>
        </authorList>
    </citation>
    <scope>NUCLEOTIDE SEQUENCE [LARGE SCALE GENOMIC DNA]</scope>
    <source>
        <strain evidence="3 4">RY-2</strain>
    </source>
</reference>
<sequence>MTAAEITPNSIFTIDRIQDSPLSVNFLEIGLIPGKSIQFLHQAPFHGPIAFQVGENILAIREQEAQLILVK</sequence>
<dbReference type="EMBL" id="JAKEVZ010000002">
    <property type="protein sequence ID" value="MCF1750021.1"/>
    <property type="molecule type" value="Genomic_DNA"/>
</dbReference>
<gene>
    <name evidence="3" type="ORF">L0U89_02985</name>
</gene>
<proteinExistence type="predicted"/>
<dbReference type="SMART" id="SM00899">
    <property type="entry name" value="FeoA"/>
    <property type="match status" value="1"/>
</dbReference>
<keyword evidence="1" id="KW-0408">Iron</keyword>
<comment type="caution">
    <text evidence="3">The sequence shown here is derived from an EMBL/GenBank/DDBJ whole genome shotgun (WGS) entry which is preliminary data.</text>
</comment>
<dbReference type="SUPFAM" id="SSF50037">
    <property type="entry name" value="C-terminal domain of transcriptional repressors"/>
    <property type="match status" value="1"/>
</dbReference>